<dbReference type="EMBL" id="CP111024">
    <property type="protein sequence ID" value="WAR24513.1"/>
    <property type="molecule type" value="Genomic_DNA"/>
</dbReference>
<reference evidence="2" key="1">
    <citation type="submission" date="2022-11" db="EMBL/GenBank/DDBJ databases">
        <title>Centuries of genome instability and evolution in soft-shell clam transmissible cancer (bioRxiv).</title>
        <authorList>
            <person name="Hart S.F.M."/>
            <person name="Yonemitsu M.A."/>
            <person name="Giersch R.M."/>
            <person name="Beal B.F."/>
            <person name="Arriagada G."/>
            <person name="Davis B.W."/>
            <person name="Ostrander E.A."/>
            <person name="Goff S.P."/>
            <person name="Metzger M.J."/>
        </authorList>
    </citation>
    <scope>NUCLEOTIDE SEQUENCE</scope>
    <source>
        <strain evidence="2">MELC-2E11</strain>
        <tissue evidence="2">Siphon/mantle</tissue>
    </source>
</reference>
<dbReference type="Proteomes" id="UP001164746">
    <property type="component" value="Chromosome 13"/>
</dbReference>
<protein>
    <submittedName>
        <fullName evidence="2">Uncharacterized protein</fullName>
    </submittedName>
</protein>
<accession>A0ABY7FQL7</accession>
<feature type="signal peptide" evidence="1">
    <location>
        <begin position="1"/>
        <end position="21"/>
    </location>
</feature>
<keyword evidence="3" id="KW-1185">Reference proteome</keyword>
<feature type="chain" id="PRO_5046840896" evidence="1">
    <location>
        <begin position="22"/>
        <end position="207"/>
    </location>
</feature>
<proteinExistence type="predicted"/>
<organism evidence="2 3">
    <name type="scientific">Mya arenaria</name>
    <name type="common">Soft-shell clam</name>
    <dbReference type="NCBI Taxonomy" id="6604"/>
    <lineage>
        <taxon>Eukaryota</taxon>
        <taxon>Metazoa</taxon>
        <taxon>Spiralia</taxon>
        <taxon>Lophotrochozoa</taxon>
        <taxon>Mollusca</taxon>
        <taxon>Bivalvia</taxon>
        <taxon>Autobranchia</taxon>
        <taxon>Heteroconchia</taxon>
        <taxon>Euheterodonta</taxon>
        <taxon>Imparidentia</taxon>
        <taxon>Neoheterodontei</taxon>
        <taxon>Myida</taxon>
        <taxon>Myoidea</taxon>
        <taxon>Myidae</taxon>
        <taxon>Mya</taxon>
    </lineage>
</organism>
<gene>
    <name evidence="2" type="ORF">MAR_038182</name>
</gene>
<keyword evidence="1" id="KW-0732">Signal</keyword>
<name>A0ABY7FQL7_MYAAR</name>
<evidence type="ECO:0000256" key="1">
    <source>
        <dbReference type="SAM" id="SignalP"/>
    </source>
</evidence>
<evidence type="ECO:0000313" key="2">
    <source>
        <dbReference type="EMBL" id="WAR24513.1"/>
    </source>
</evidence>
<sequence length="207" mass="24458">MFVPWIKWFSLSICMFSSVIKQTNNFFSMDGAQTNPDFLKSFFENTSTLNEKFSTINIFLTLRSKTNIYKMTNVIKRVRNNLLKSGDKKTCVRNLRYHNCIYWEHWINDFQWDTDTNSFPIHSFKKINAGNGEYLNERLDKTLQTRDDLNLCIIGFIELYHTFLGSARNYIVPSRVNSDVIEKMFCQLQGICNGNNINPTFYQYLKK</sequence>
<evidence type="ECO:0000313" key="3">
    <source>
        <dbReference type="Proteomes" id="UP001164746"/>
    </source>
</evidence>